<evidence type="ECO:0000256" key="1">
    <source>
        <dbReference type="ARBA" id="ARBA00004370"/>
    </source>
</evidence>
<dbReference type="AlphaFoldDB" id="A0A913ZHV1"/>
<dbReference type="OrthoDB" id="5984440at2759"/>
<keyword evidence="4 6" id="KW-0472">Membrane</keyword>
<evidence type="ECO:0000256" key="5">
    <source>
        <dbReference type="SAM" id="MobiDB-lite"/>
    </source>
</evidence>
<feature type="compositionally biased region" description="Basic and acidic residues" evidence="5">
    <location>
        <begin position="96"/>
        <end position="105"/>
    </location>
</feature>
<dbReference type="InterPro" id="IPR008983">
    <property type="entry name" value="Tumour_necrosis_fac-like_dom"/>
</dbReference>
<evidence type="ECO:0000256" key="2">
    <source>
        <dbReference type="ARBA" id="ARBA00008670"/>
    </source>
</evidence>
<comment type="subcellular location">
    <subcellularLocation>
        <location evidence="1">Membrane</location>
    </subcellularLocation>
</comment>
<evidence type="ECO:0000313" key="8">
    <source>
        <dbReference type="EnsemblMetazoa" id="XP_038050641.1"/>
    </source>
</evidence>
<proteinExistence type="inferred from homology"/>
<evidence type="ECO:0000313" key="9">
    <source>
        <dbReference type="Proteomes" id="UP000887568"/>
    </source>
</evidence>
<comment type="similarity">
    <text evidence="2">Belongs to the tumor necrosis factor family.</text>
</comment>
<keyword evidence="6" id="KW-0812">Transmembrane</keyword>
<reference evidence="8" key="1">
    <citation type="submission" date="2022-11" db="UniProtKB">
        <authorList>
            <consortium name="EnsemblMetazoa"/>
        </authorList>
    </citation>
    <scope>IDENTIFICATION</scope>
</reference>
<feature type="transmembrane region" description="Helical" evidence="6">
    <location>
        <begin position="38"/>
        <end position="59"/>
    </location>
</feature>
<dbReference type="GO" id="GO:0005125">
    <property type="term" value="F:cytokine activity"/>
    <property type="evidence" value="ECO:0007669"/>
    <property type="project" value="UniProtKB-KW"/>
</dbReference>
<dbReference type="Gene3D" id="2.60.120.40">
    <property type="match status" value="1"/>
</dbReference>
<dbReference type="GO" id="GO:0005615">
    <property type="term" value="C:extracellular space"/>
    <property type="evidence" value="ECO:0007669"/>
    <property type="project" value="UniProtKB-KW"/>
</dbReference>
<dbReference type="OMA" id="HRRAWHI"/>
<feature type="region of interest" description="Disordered" evidence="5">
    <location>
        <begin position="82"/>
        <end position="117"/>
    </location>
</feature>
<dbReference type="PANTHER" id="PTHR11471">
    <property type="entry name" value="TUMOR NECROSIS FACTOR FAMILY MEMBER"/>
    <property type="match status" value="1"/>
</dbReference>
<keyword evidence="9" id="KW-1185">Reference proteome</keyword>
<dbReference type="PANTHER" id="PTHR11471:SF13">
    <property type="entry name" value="TNF FAMILY PROFILE DOMAIN-CONTAINING PROTEIN"/>
    <property type="match status" value="1"/>
</dbReference>
<protein>
    <recommendedName>
        <fullName evidence="7">THD domain-containing protein</fullName>
    </recommendedName>
</protein>
<dbReference type="Proteomes" id="UP000887568">
    <property type="component" value="Unplaced"/>
</dbReference>
<dbReference type="SUPFAM" id="SSF49842">
    <property type="entry name" value="TNF-like"/>
    <property type="match status" value="1"/>
</dbReference>
<keyword evidence="6" id="KW-1133">Transmembrane helix</keyword>
<dbReference type="GO" id="GO:0016020">
    <property type="term" value="C:membrane"/>
    <property type="evidence" value="ECO:0007669"/>
    <property type="project" value="UniProtKB-SubCell"/>
</dbReference>
<evidence type="ECO:0000259" key="7">
    <source>
        <dbReference type="PROSITE" id="PS50049"/>
    </source>
</evidence>
<evidence type="ECO:0000256" key="3">
    <source>
        <dbReference type="ARBA" id="ARBA00022514"/>
    </source>
</evidence>
<dbReference type="PROSITE" id="PS50049">
    <property type="entry name" value="THD_2"/>
    <property type="match status" value="1"/>
</dbReference>
<dbReference type="GO" id="GO:0006955">
    <property type="term" value="P:immune response"/>
    <property type="evidence" value="ECO:0007669"/>
    <property type="project" value="InterPro"/>
</dbReference>
<dbReference type="RefSeq" id="XP_038050641.1">
    <property type="nucleotide sequence ID" value="XM_038194713.1"/>
</dbReference>
<dbReference type="InterPro" id="IPR006052">
    <property type="entry name" value="TNF_dom"/>
</dbReference>
<dbReference type="Pfam" id="PF00229">
    <property type="entry name" value="TNF"/>
    <property type="match status" value="1"/>
</dbReference>
<dbReference type="GO" id="GO:0005164">
    <property type="term" value="F:tumor necrosis factor receptor binding"/>
    <property type="evidence" value="ECO:0007669"/>
    <property type="project" value="InterPro"/>
</dbReference>
<dbReference type="EnsemblMetazoa" id="XM_038194713.1">
    <property type="protein sequence ID" value="XP_038050641.1"/>
    <property type="gene ID" value="LOC119723834"/>
</dbReference>
<evidence type="ECO:0000256" key="4">
    <source>
        <dbReference type="ARBA" id="ARBA00023136"/>
    </source>
</evidence>
<keyword evidence="3" id="KW-0202">Cytokine</keyword>
<accession>A0A913ZHV1</accession>
<dbReference type="GeneID" id="119723834"/>
<feature type="domain" description="THD" evidence="7">
    <location>
        <begin position="138"/>
        <end position="287"/>
    </location>
</feature>
<name>A0A913ZHV1_PATMI</name>
<sequence length="303" mass="33498">MALSYSNIEACLVKPVSEKTAETQDDNLDVASKNHPGAWHLIQLVLHIVSFATIIWLVVQVLHLQKELVQLSTVSLRQSGMMEGNSSDPISINHTKPHDIGEGSRIRRQTGYGNSQGMSSSYGDGDCCDGCYGCDGFPSFHVTGVQQPEITSGNWFTFHTSMNDGYSKYSHENLKFVHNKFFEVLTPGYYYVYSQICYKVDGSYTYGHDVAVSPDCGNGDRFHILRVKSTQRTDAVEPDLENTGYAGGVFYLAANDRLGVRPLPGQSVPLDYQDSIAQTSYFGAFLLAPDRHVEVNPDLSPCT</sequence>
<organism evidence="8 9">
    <name type="scientific">Patiria miniata</name>
    <name type="common">Bat star</name>
    <name type="synonym">Asterina miniata</name>
    <dbReference type="NCBI Taxonomy" id="46514"/>
    <lineage>
        <taxon>Eukaryota</taxon>
        <taxon>Metazoa</taxon>
        <taxon>Echinodermata</taxon>
        <taxon>Eleutherozoa</taxon>
        <taxon>Asterozoa</taxon>
        <taxon>Asteroidea</taxon>
        <taxon>Valvatacea</taxon>
        <taxon>Valvatida</taxon>
        <taxon>Asterinidae</taxon>
        <taxon>Patiria</taxon>
    </lineage>
</organism>
<evidence type="ECO:0000256" key="6">
    <source>
        <dbReference type="SAM" id="Phobius"/>
    </source>
</evidence>
<feature type="compositionally biased region" description="Polar residues" evidence="5">
    <location>
        <begin position="82"/>
        <end position="94"/>
    </location>
</feature>